<dbReference type="GO" id="GO:0004497">
    <property type="term" value="F:monooxygenase activity"/>
    <property type="evidence" value="ECO:0007669"/>
    <property type="project" value="UniProtKB-KW"/>
</dbReference>
<keyword evidence="7" id="KW-0503">Monooxygenase</keyword>
<name>A0A167ELD2_COLIC</name>
<dbReference type="PANTHER" id="PTHR46300">
    <property type="entry name" value="P450, PUTATIVE (EUROFUNG)-RELATED-RELATED"/>
    <property type="match status" value="1"/>
</dbReference>
<dbReference type="EMBL" id="LFIW01000702">
    <property type="protein sequence ID" value="KZL85270.1"/>
    <property type="molecule type" value="Genomic_DNA"/>
</dbReference>
<reference evidence="8 9" key="1">
    <citation type="submission" date="2015-06" db="EMBL/GenBank/DDBJ databases">
        <title>Survival trade-offs in plant roots during colonization by closely related pathogenic and mutualistic fungi.</title>
        <authorList>
            <person name="Hacquard S."/>
            <person name="Kracher B."/>
            <person name="Hiruma K."/>
            <person name="Weinman A."/>
            <person name="Muench P."/>
            <person name="Garrido Oter R."/>
            <person name="Ver Loren van Themaat E."/>
            <person name="Dallerey J.-F."/>
            <person name="Damm U."/>
            <person name="Henrissat B."/>
            <person name="Lespinet O."/>
            <person name="Thon M."/>
            <person name="Kemen E."/>
            <person name="McHardy A.C."/>
            <person name="Schulze-Lefert P."/>
            <person name="O'Connell R.J."/>
        </authorList>
    </citation>
    <scope>NUCLEOTIDE SEQUENCE [LARGE SCALE GENOMIC DNA]</scope>
    <source>
        <strain evidence="8 9">MAFF 238704</strain>
    </source>
</reference>
<sequence length="132" mass="15066">MNFSHTTTEAFEYGGYNISQGFFILPPVWWFLHDPDVVCPGLLFSESSLYFNMARTLAAFSTSMAVDEDGKEIEVDMKPKPGVFTYPTEFQLKATPRSKKHVKLIQQLERKYFLGPGDAVLLQSLDNFEVRC</sequence>
<dbReference type="AlphaFoldDB" id="A0A167ELD2"/>
<dbReference type="Gene3D" id="1.10.630.10">
    <property type="entry name" value="Cytochrome P450"/>
    <property type="match status" value="1"/>
</dbReference>
<dbReference type="InterPro" id="IPR036396">
    <property type="entry name" value="Cyt_P450_sf"/>
</dbReference>
<dbReference type="GO" id="GO:0005506">
    <property type="term" value="F:iron ion binding"/>
    <property type="evidence" value="ECO:0007669"/>
    <property type="project" value="InterPro"/>
</dbReference>
<protein>
    <submittedName>
        <fullName evidence="8">O-methylsterigmatocystin oxidoreductase</fullName>
    </submittedName>
</protein>
<dbReference type="GO" id="GO:0016705">
    <property type="term" value="F:oxidoreductase activity, acting on paired donors, with incorporation or reduction of molecular oxygen"/>
    <property type="evidence" value="ECO:0007669"/>
    <property type="project" value="InterPro"/>
</dbReference>
<evidence type="ECO:0000256" key="5">
    <source>
        <dbReference type="ARBA" id="ARBA00023002"/>
    </source>
</evidence>
<dbReference type="STRING" id="1573173.A0A167ELD2"/>
<evidence type="ECO:0000256" key="3">
    <source>
        <dbReference type="ARBA" id="ARBA00022617"/>
    </source>
</evidence>
<accession>A0A167ELD2</accession>
<gene>
    <name evidence="8" type="ORF">CI238_08586</name>
</gene>
<dbReference type="PANTHER" id="PTHR46300:SF7">
    <property type="entry name" value="P450, PUTATIVE (EUROFUNG)-RELATED"/>
    <property type="match status" value="1"/>
</dbReference>
<keyword evidence="9" id="KW-1185">Reference proteome</keyword>
<dbReference type="Proteomes" id="UP000076584">
    <property type="component" value="Unassembled WGS sequence"/>
</dbReference>
<evidence type="ECO:0000256" key="1">
    <source>
        <dbReference type="ARBA" id="ARBA00001971"/>
    </source>
</evidence>
<evidence type="ECO:0000256" key="2">
    <source>
        <dbReference type="ARBA" id="ARBA00010617"/>
    </source>
</evidence>
<organism evidence="8 9">
    <name type="scientific">Colletotrichum incanum</name>
    <name type="common">Soybean anthracnose fungus</name>
    <dbReference type="NCBI Taxonomy" id="1573173"/>
    <lineage>
        <taxon>Eukaryota</taxon>
        <taxon>Fungi</taxon>
        <taxon>Dikarya</taxon>
        <taxon>Ascomycota</taxon>
        <taxon>Pezizomycotina</taxon>
        <taxon>Sordariomycetes</taxon>
        <taxon>Hypocreomycetidae</taxon>
        <taxon>Glomerellales</taxon>
        <taxon>Glomerellaceae</taxon>
        <taxon>Colletotrichum</taxon>
        <taxon>Colletotrichum spaethianum species complex</taxon>
    </lineage>
</organism>
<comment type="caution">
    <text evidence="8">The sequence shown here is derived from an EMBL/GenBank/DDBJ whole genome shotgun (WGS) entry which is preliminary data.</text>
</comment>
<proteinExistence type="inferred from homology"/>
<evidence type="ECO:0000256" key="6">
    <source>
        <dbReference type="ARBA" id="ARBA00023004"/>
    </source>
</evidence>
<evidence type="ECO:0000256" key="4">
    <source>
        <dbReference type="ARBA" id="ARBA00022723"/>
    </source>
</evidence>
<comment type="similarity">
    <text evidence="2">Belongs to the cytochrome P450 family.</text>
</comment>
<keyword evidence="4" id="KW-0479">Metal-binding</keyword>
<keyword evidence="5" id="KW-0560">Oxidoreductase</keyword>
<evidence type="ECO:0000256" key="7">
    <source>
        <dbReference type="ARBA" id="ARBA00023033"/>
    </source>
</evidence>
<dbReference type="GO" id="GO:0020037">
    <property type="term" value="F:heme binding"/>
    <property type="evidence" value="ECO:0007669"/>
    <property type="project" value="InterPro"/>
</dbReference>
<keyword evidence="3" id="KW-0349">Heme</keyword>
<evidence type="ECO:0000313" key="9">
    <source>
        <dbReference type="Proteomes" id="UP000076584"/>
    </source>
</evidence>
<evidence type="ECO:0000313" key="8">
    <source>
        <dbReference type="EMBL" id="KZL85270.1"/>
    </source>
</evidence>
<dbReference type="SUPFAM" id="SSF48264">
    <property type="entry name" value="Cytochrome P450"/>
    <property type="match status" value="1"/>
</dbReference>
<dbReference type="InterPro" id="IPR050364">
    <property type="entry name" value="Cytochrome_P450_fung"/>
</dbReference>
<comment type="cofactor">
    <cofactor evidence="1">
        <name>heme</name>
        <dbReference type="ChEBI" id="CHEBI:30413"/>
    </cofactor>
</comment>
<keyword evidence="6" id="KW-0408">Iron</keyword>